<proteinExistence type="predicted"/>
<dbReference type="Proteomes" id="UP000252795">
    <property type="component" value="Unassembled WGS sequence"/>
</dbReference>
<keyword evidence="1" id="KW-0472">Membrane</keyword>
<dbReference type="AlphaFoldDB" id="A0A368V5H9"/>
<gene>
    <name evidence="4" type="ORF">DET51_103149</name>
    <name evidence="3" type="ORF">DET64_103149</name>
</gene>
<keyword evidence="6" id="KW-1185">Reference proteome</keyword>
<dbReference type="Proteomes" id="UP000253065">
    <property type="component" value="Unassembled WGS sequence"/>
</dbReference>
<sequence>MQTLHAGTSLAGMIRRHWALLVVGYFLVFADPFGISSRSTQAISDGFDRLFSPFYDQAVTTSGADLVDVILIDDASIRRLSHEENGYLSANDWPLAYSDHLVLIDALRRLGYGTIILDITFYRARQLDDSFPLLVARLQYFREHTGLALVMSAGEHPGHLEPSIQPLIAAASDIGLVGWSGYGSHYPIRRALPEYGEVPTLAVAGYEIYCQQPRSRPCGDLSKAAEAWMVPQPPGMHLSWGMPAQRITSTLDCRATPENNGGFGSLWHWARNILRAESVSNNGAKPCPPVPTATLRDVFCLAPNCDDFFTEMPLHNRIAIVGVSLPSARDLFNPPIAGQLPGVYLHAEALRNLLHYGADYLKPIGVEWNLAGIGLPGWTIPVDLLLSWPLILFLILMLARWVLAWRWRDERRAEWPELAVELAELIIIVLSLCVLYSVLLLFHRTPGFLAELIGLTPLLLIAVRKERKEMENERKAMALAACTAVQFGLGRGSVH</sequence>
<dbReference type="EMBL" id="QPJB01000003">
    <property type="protein sequence ID" value="RCW36358.1"/>
    <property type="molecule type" value="Genomic_DNA"/>
</dbReference>
<feature type="domain" description="CHASE2" evidence="2">
    <location>
        <begin position="47"/>
        <end position="384"/>
    </location>
</feature>
<reference evidence="4 5" key="1">
    <citation type="submission" date="2018-07" db="EMBL/GenBank/DDBJ databases">
        <title>Freshwater and sediment microbial communities from various areas in North America, analyzing microbe dynamics in response to fracking.</title>
        <authorList>
            <person name="Lamendella R."/>
        </authorList>
    </citation>
    <scope>NUCLEOTIDE SEQUENCE [LARGE SCALE GENOMIC DNA]</scope>
    <source>
        <strain evidence="4 5">114E</strain>
        <strain evidence="3 6">114E_o</strain>
    </source>
</reference>
<evidence type="ECO:0000313" key="6">
    <source>
        <dbReference type="Proteomes" id="UP000253065"/>
    </source>
</evidence>
<dbReference type="InterPro" id="IPR007890">
    <property type="entry name" value="CHASE2"/>
</dbReference>
<keyword evidence="1" id="KW-1133">Transmembrane helix</keyword>
<feature type="transmembrane region" description="Helical" evidence="1">
    <location>
        <begin position="448"/>
        <end position="464"/>
    </location>
</feature>
<evidence type="ECO:0000256" key="1">
    <source>
        <dbReference type="SAM" id="Phobius"/>
    </source>
</evidence>
<feature type="transmembrane region" description="Helical" evidence="1">
    <location>
        <begin position="418"/>
        <end position="442"/>
    </location>
</feature>
<comment type="caution">
    <text evidence="4">The sequence shown here is derived from an EMBL/GenBank/DDBJ whole genome shotgun (WGS) entry which is preliminary data.</text>
</comment>
<organism evidence="4 5">
    <name type="scientific">Marinobacter nauticus</name>
    <name type="common">Marinobacter hydrocarbonoclasticus</name>
    <name type="synonym">Marinobacter aquaeolei</name>
    <dbReference type="NCBI Taxonomy" id="2743"/>
    <lineage>
        <taxon>Bacteria</taxon>
        <taxon>Pseudomonadati</taxon>
        <taxon>Pseudomonadota</taxon>
        <taxon>Gammaproteobacteria</taxon>
        <taxon>Pseudomonadales</taxon>
        <taxon>Marinobacteraceae</taxon>
        <taxon>Marinobacter</taxon>
    </lineage>
</organism>
<keyword evidence="1" id="KW-0812">Transmembrane</keyword>
<evidence type="ECO:0000313" key="3">
    <source>
        <dbReference type="EMBL" id="RBP75549.1"/>
    </source>
</evidence>
<evidence type="ECO:0000259" key="2">
    <source>
        <dbReference type="SMART" id="SM01080"/>
    </source>
</evidence>
<dbReference type="RefSeq" id="WP_147232527.1">
    <property type="nucleotide sequence ID" value="NZ_QNSA01000003.1"/>
</dbReference>
<feature type="transmembrane region" description="Helical" evidence="1">
    <location>
        <begin position="385"/>
        <end position="406"/>
    </location>
</feature>
<name>A0A368V5H9_MARNT</name>
<dbReference type="EMBL" id="QNSA01000003">
    <property type="protein sequence ID" value="RBP75549.1"/>
    <property type="molecule type" value="Genomic_DNA"/>
</dbReference>
<accession>A0A368V5H9</accession>
<evidence type="ECO:0000313" key="4">
    <source>
        <dbReference type="EMBL" id="RCW36358.1"/>
    </source>
</evidence>
<dbReference type="SMART" id="SM01080">
    <property type="entry name" value="CHASE2"/>
    <property type="match status" value="1"/>
</dbReference>
<protein>
    <submittedName>
        <fullName evidence="4">CHASE2 domain-containing sensor protein</fullName>
    </submittedName>
</protein>
<evidence type="ECO:0000313" key="5">
    <source>
        <dbReference type="Proteomes" id="UP000252795"/>
    </source>
</evidence>
<dbReference type="Pfam" id="PF05226">
    <property type="entry name" value="CHASE2"/>
    <property type="match status" value="1"/>
</dbReference>